<evidence type="ECO:0000259" key="9">
    <source>
        <dbReference type="Pfam" id="PF01431"/>
    </source>
</evidence>
<keyword evidence="6" id="KW-0862">Zinc</keyword>
<dbReference type="PANTHER" id="PTHR11733:SF167">
    <property type="entry name" value="FI17812P1-RELATED"/>
    <property type="match status" value="1"/>
</dbReference>
<dbReference type="AlphaFoldDB" id="A0A095A1F1"/>
<evidence type="ECO:0000256" key="2">
    <source>
        <dbReference type="ARBA" id="ARBA00007357"/>
    </source>
</evidence>
<dbReference type="PANTHER" id="PTHR11733">
    <property type="entry name" value="ZINC METALLOPROTEASE FAMILY M13 NEPRILYSIN-RELATED"/>
    <property type="match status" value="1"/>
</dbReference>
<accession>A0A095A1F1</accession>
<dbReference type="GO" id="GO:0005886">
    <property type="term" value="C:plasma membrane"/>
    <property type="evidence" value="ECO:0007669"/>
    <property type="project" value="TreeGrafter"/>
</dbReference>
<dbReference type="Gene3D" id="3.40.390.10">
    <property type="entry name" value="Collagenase (Catalytic Domain)"/>
    <property type="match status" value="2"/>
</dbReference>
<evidence type="ECO:0000256" key="4">
    <source>
        <dbReference type="ARBA" id="ARBA00022723"/>
    </source>
</evidence>
<keyword evidence="7" id="KW-0482">Metalloprotease</keyword>
<evidence type="ECO:0000256" key="6">
    <source>
        <dbReference type="ARBA" id="ARBA00022833"/>
    </source>
</evidence>
<dbReference type="PROSITE" id="PS51885">
    <property type="entry name" value="NEPRILYSIN"/>
    <property type="match status" value="1"/>
</dbReference>
<dbReference type="InterPro" id="IPR018497">
    <property type="entry name" value="Peptidase_M13_C"/>
</dbReference>
<sequence length="558" mass="63736">MMIELLSVLLCVISEFIGTDETTRITGTPDTATNTLEETMQNNTDNSRFSNHCIDFYETACGEWEKQNPLSGDSASSSVMQQMGMNVDNYFWEIIANDSYYKEDWRLQSARAFYKSCVNSRNSDTTRESRHHLIDIYFGGWQLIPSLSTKINNTNGRNQSQMNNSLTDLFLPILTQTGRSPLFSMNIAEDIFAVLISPGQFAFQTDLQKTDMDKSEEDYYKLAFETGVPQSQILQLTDAFRKMIRLGRVINMFNEIKLTITNSIPKIKSLNEEEKNFMKYKISKMGIFALYSDQNASQQKENLSTVFQYPIREDNYYTNEFYIRKAKYIDTLKAQLHKYNPSLTGSLSRLVSAYYATDENRIYVYPGLLQPPLYYENGSLASKFGALGWIISHEIMHGIGIQGVLYDENQNKRTSFNALLSSGLKHLNALCLSRQYGYYSYTALKAFRTDTQEEMLADNDGLKASYHTYKRLLKKFSNNVSQDNHESLESDRLFFLSSAQAMCGHHGEVILAQNAVAMPHVLEKFRVIGAFVNSRRFARAYGCPVGSPMNPVTKCDAW</sequence>
<evidence type="ECO:0000259" key="10">
    <source>
        <dbReference type="Pfam" id="PF05649"/>
    </source>
</evidence>
<comment type="cofactor">
    <cofactor evidence="1">
        <name>Zn(2+)</name>
        <dbReference type="ChEBI" id="CHEBI:29105"/>
    </cofactor>
</comment>
<reference evidence="11" key="1">
    <citation type="journal article" date="2012" name="Nat. Genet.">
        <title>Whole-genome sequence of Schistosoma haematobium.</title>
        <authorList>
            <person name="Young N.D."/>
            <person name="Jex A.R."/>
            <person name="Li B."/>
            <person name="Liu S."/>
            <person name="Yang L."/>
            <person name="Xiong Z."/>
            <person name="Li Y."/>
            <person name="Cantacessi C."/>
            <person name="Hall R.S."/>
            <person name="Xu X."/>
            <person name="Chen F."/>
            <person name="Wu X."/>
            <person name="Zerlotini A."/>
            <person name="Oliveira G."/>
            <person name="Hofmann A."/>
            <person name="Zhang G."/>
            <person name="Fang X."/>
            <person name="Kang Y."/>
            <person name="Campbell B.E."/>
            <person name="Loukas A."/>
            <person name="Ranganathan S."/>
            <person name="Rollinson D."/>
            <person name="Rinaldi G."/>
            <person name="Brindley P.J."/>
            <person name="Yang H."/>
            <person name="Wang J."/>
            <person name="Wang J."/>
            <person name="Gasser R.B."/>
        </authorList>
    </citation>
    <scope>NUCLEOTIDE SEQUENCE [LARGE SCALE GENOMIC DNA]</scope>
</reference>
<dbReference type="GO" id="GO:0046872">
    <property type="term" value="F:metal ion binding"/>
    <property type="evidence" value="ECO:0007669"/>
    <property type="project" value="UniProtKB-KW"/>
</dbReference>
<dbReference type="GO" id="GO:0004222">
    <property type="term" value="F:metalloendopeptidase activity"/>
    <property type="evidence" value="ECO:0007669"/>
    <property type="project" value="InterPro"/>
</dbReference>
<feature type="domain" description="Peptidase M13 N-terminal" evidence="10">
    <location>
        <begin position="53"/>
        <end position="192"/>
    </location>
</feature>
<keyword evidence="5" id="KW-0378">Hydrolase</keyword>
<dbReference type="GO" id="GO:0016485">
    <property type="term" value="P:protein processing"/>
    <property type="evidence" value="ECO:0007669"/>
    <property type="project" value="TreeGrafter"/>
</dbReference>
<keyword evidence="3" id="KW-0645">Protease</keyword>
<feature type="domain" description="Peptidase M13 C-terminal" evidence="9">
    <location>
        <begin position="353"/>
        <end position="556"/>
    </location>
</feature>
<dbReference type="EMBL" id="KL251527">
    <property type="protein sequence ID" value="KGB40632.1"/>
    <property type="molecule type" value="Genomic_DNA"/>
</dbReference>
<protein>
    <submittedName>
        <fullName evidence="11">Endothelin-converting enzyme 2</fullName>
    </submittedName>
</protein>
<dbReference type="PRINTS" id="PR00786">
    <property type="entry name" value="NEPRILYSIN"/>
</dbReference>
<dbReference type="InterPro" id="IPR000718">
    <property type="entry name" value="Peptidase_M13"/>
</dbReference>
<dbReference type="InterPro" id="IPR008753">
    <property type="entry name" value="Peptidase_M13_N"/>
</dbReference>
<evidence type="ECO:0000256" key="1">
    <source>
        <dbReference type="ARBA" id="ARBA00001947"/>
    </source>
</evidence>
<evidence type="ECO:0000256" key="5">
    <source>
        <dbReference type="ARBA" id="ARBA00022801"/>
    </source>
</evidence>
<feature type="chain" id="PRO_5001904541" evidence="8">
    <location>
        <begin position="20"/>
        <end position="558"/>
    </location>
</feature>
<keyword evidence="4" id="KW-0479">Metal-binding</keyword>
<feature type="signal peptide" evidence="8">
    <location>
        <begin position="1"/>
        <end position="19"/>
    </location>
</feature>
<evidence type="ECO:0000256" key="3">
    <source>
        <dbReference type="ARBA" id="ARBA00022670"/>
    </source>
</evidence>
<organism evidence="11">
    <name type="scientific">Schistosoma haematobium</name>
    <name type="common">Blood fluke</name>
    <dbReference type="NCBI Taxonomy" id="6185"/>
    <lineage>
        <taxon>Eukaryota</taxon>
        <taxon>Metazoa</taxon>
        <taxon>Spiralia</taxon>
        <taxon>Lophotrochozoa</taxon>
        <taxon>Platyhelminthes</taxon>
        <taxon>Trematoda</taxon>
        <taxon>Digenea</taxon>
        <taxon>Strigeidida</taxon>
        <taxon>Schistosomatoidea</taxon>
        <taxon>Schistosomatidae</taxon>
        <taxon>Schistosoma</taxon>
    </lineage>
</organism>
<dbReference type="InterPro" id="IPR042089">
    <property type="entry name" value="Peptidase_M13_dom_2"/>
</dbReference>
<gene>
    <name evidence="11" type="ORF">MS3_09108</name>
</gene>
<evidence type="ECO:0000256" key="8">
    <source>
        <dbReference type="SAM" id="SignalP"/>
    </source>
</evidence>
<dbReference type="Pfam" id="PF05649">
    <property type="entry name" value="Peptidase_M13_N"/>
    <property type="match status" value="1"/>
</dbReference>
<evidence type="ECO:0000313" key="11">
    <source>
        <dbReference type="EMBL" id="KGB40632.1"/>
    </source>
</evidence>
<dbReference type="InterPro" id="IPR024079">
    <property type="entry name" value="MetalloPept_cat_dom_sf"/>
</dbReference>
<keyword evidence="8" id="KW-0732">Signal</keyword>
<proteinExistence type="inferred from homology"/>
<dbReference type="Pfam" id="PF01431">
    <property type="entry name" value="Peptidase_M13"/>
    <property type="match status" value="1"/>
</dbReference>
<comment type="similarity">
    <text evidence="2">Belongs to the peptidase M13 family.</text>
</comment>
<name>A0A095A1F1_SCHHA</name>
<dbReference type="SUPFAM" id="SSF55486">
    <property type="entry name" value="Metalloproteases ('zincins'), catalytic domain"/>
    <property type="match status" value="1"/>
</dbReference>
<dbReference type="Gene3D" id="1.10.1380.10">
    <property type="entry name" value="Neutral endopeptidase , domain2"/>
    <property type="match status" value="2"/>
</dbReference>
<evidence type="ECO:0000256" key="7">
    <source>
        <dbReference type="ARBA" id="ARBA00023049"/>
    </source>
</evidence>